<dbReference type="STRING" id="106004.A0A1Y2FR53"/>
<dbReference type="InParanoid" id="A0A1Y2FR53"/>
<reference evidence="3 4" key="1">
    <citation type="submission" date="2016-07" db="EMBL/GenBank/DDBJ databases">
        <title>Pervasive Adenine N6-methylation of Active Genes in Fungi.</title>
        <authorList>
            <consortium name="DOE Joint Genome Institute"/>
            <person name="Mondo S.J."/>
            <person name="Dannebaum R.O."/>
            <person name="Kuo R.C."/>
            <person name="Labutti K."/>
            <person name="Haridas S."/>
            <person name="Kuo A."/>
            <person name="Salamov A."/>
            <person name="Ahrendt S.R."/>
            <person name="Lipzen A."/>
            <person name="Sullivan W."/>
            <person name="Andreopoulos W.B."/>
            <person name="Clum A."/>
            <person name="Lindquist E."/>
            <person name="Daum C."/>
            <person name="Ramamoorthy G.K."/>
            <person name="Gryganskyi A."/>
            <person name="Culley D."/>
            <person name="Magnuson J.K."/>
            <person name="James T.Y."/>
            <person name="O'Malley M.A."/>
            <person name="Stajich J.E."/>
            <person name="Spatafora J.W."/>
            <person name="Visel A."/>
            <person name="Grigoriev I.V."/>
        </authorList>
    </citation>
    <scope>NUCLEOTIDE SEQUENCE [LARGE SCALE GENOMIC DNA]</scope>
    <source>
        <strain evidence="3 4">62-1032</strain>
    </source>
</reference>
<protein>
    <submittedName>
        <fullName evidence="3">Uncharacterized protein</fullName>
    </submittedName>
</protein>
<feature type="region of interest" description="Disordered" evidence="1">
    <location>
        <begin position="237"/>
        <end position="263"/>
    </location>
</feature>
<evidence type="ECO:0000313" key="4">
    <source>
        <dbReference type="Proteomes" id="UP000193467"/>
    </source>
</evidence>
<keyword evidence="2" id="KW-0732">Signal</keyword>
<accession>A0A1Y2FR53</accession>
<gene>
    <name evidence="3" type="ORF">BCR35DRAFT_351602</name>
</gene>
<comment type="caution">
    <text evidence="3">The sequence shown here is derived from an EMBL/GenBank/DDBJ whole genome shotgun (WGS) entry which is preliminary data.</text>
</comment>
<sequence>MPYSNLTLFYGLWVKTWSLVFAAEAYAKVQPALLAIDLISLRRRQGKLVAEAQDWRTTARDLPEEVWEFIKQELIDEALWDEELAVLRKYRCGPCPNAAGDIDGSESWEISSSVIEEGRFWFDFGQGNAQQLLALFGLHMPTAVTWKEASEWNDFDELSAIAIPLQATKNNHSGSYAAPAISIGTDICSNGYDVYPNTRLAVFSPEALRLPSNAELRFRRLISTYRLQVVDCVKSTITSSSPPSSATEAPANAANSQLDEYGEEEPRWMLWSLAEPWD</sequence>
<keyword evidence="4" id="KW-1185">Reference proteome</keyword>
<dbReference type="Proteomes" id="UP000193467">
    <property type="component" value="Unassembled WGS sequence"/>
</dbReference>
<evidence type="ECO:0000256" key="1">
    <source>
        <dbReference type="SAM" id="MobiDB-lite"/>
    </source>
</evidence>
<dbReference type="OrthoDB" id="2532268at2759"/>
<evidence type="ECO:0000256" key="2">
    <source>
        <dbReference type="SAM" id="SignalP"/>
    </source>
</evidence>
<feature type="signal peptide" evidence="2">
    <location>
        <begin position="1"/>
        <end position="22"/>
    </location>
</feature>
<organism evidence="3 4">
    <name type="scientific">Leucosporidium creatinivorum</name>
    <dbReference type="NCBI Taxonomy" id="106004"/>
    <lineage>
        <taxon>Eukaryota</taxon>
        <taxon>Fungi</taxon>
        <taxon>Dikarya</taxon>
        <taxon>Basidiomycota</taxon>
        <taxon>Pucciniomycotina</taxon>
        <taxon>Microbotryomycetes</taxon>
        <taxon>Leucosporidiales</taxon>
        <taxon>Leucosporidium</taxon>
    </lineage>
</organism>
<proteinExistence type="predicted"/>
<name>A0A1Y2FR53_9BASI</name>
<dbReference type="EMBL" id="MCGR01000015">
    <property type="protein sequence ID" value="ORY86057.1"/>
    <property type="molecule type" value="Genomic_DNA"/>
</dbReference>
<dbReference type="AlphaFoldDB" id="A0A1Y2FR53"/>
<feature type="chain" id="PRO_5012688860" evidence="2">
    <location>
        <begin position="23"/>
        <end position="278"/>
    </location>
</feature>
<feature type="compositionally biased region" description="Low complexity" evidence="1">
    <location>
        <begin position="237"/>
        <end position="256"/>
    </location>
</feature>
<evidence type="ECO:0000313" key="3">
    <source>
        <dbReference type="EMBL" id="ORY86057.1"/>
    </source>
</evidence>